<sequence>MKKLMAVSLLSLISSMTFANTQNNAQPEQQQAKQQPPIAVLRVFDTTNKEPKLLKGNALSRSKKRNLCLFISNVEKLEQNLLAEYFKAPAAMKMNAEGAEIRSSADNKEHLVIFNLPKSALEGDVITQCWQFAKTDPIGTYQLEIQFNETVFKGLSFRILK</sequence>
<dbReference type="EMBL" id="ACZR01000014">
    <property type="protein sequence ID" value="EEX49854.1"/>
    <property type="molecule type" value="Genomic_DNA"/>
</dbReference>
<dbReference type="HOGENOM" id="CLU_137299_0_0_6"/>
<comment type="caution">
    <text evidence="2">The sequence shown here is derived from an EMBL/GenBank/DDBJ whole genome shotgun (WGS) entry which is preliminary data.</text>
</comment>
<evidence type="ECO:0000313" key="2">
    <source>
        <dbReference type="EMBL" id="EEX49854.1"/>
    </source>
</evidence>
<evidence type="ECO:0000256" key="1">
    <source>
        <dbReference type="SAM" id="SignalP"/>
    </source>
</evidence>
<organism evidence="2 3">
    <name type="scientific">Pasteurella dagmatis ATCC 43325</name>
    <dbReference type="NCBI Taxonomy" id="667128"/>
    <lineage>
        <taxon>Bacteria</taxon>
        <taxon>Pseudomonadati</taxon>
        <taxon>Pseudomonadota</taxon>
        <taxon>Gammaproteobacteria</taxon>
        <taxon>Pasteurellales</taxon>
        <taxon>Pasteurellaceae</taxon>
        <taxon>Pasteurella</taxon>
    </lineage>
</organism>
<dbReference type="Proteomes" id="UP000005519">
    <property type="component" value="Unassembled WGS sequence"/>
</dbReference>
<gene>
    <name evidence="2" type="ORF">HMPREF0621_1377</name>
</gene>
<dbReference type="AlphaFoldDB" id="C9PQV3"/>
<dbReference type="STRING" id="667128.HMPREF0621_1377"/>
<name>C9PQV3_9PAST</name>
<accession>C9PQV3</accession>
<proteinExistence type="predicted"/>
<feature type="signal peptide" evidence="1">
    <location>
        <begin position="1"/>
        <end position="19"/>
    </location>
</feature>
<keyword evidence="3" id="KW-1185">Reference proteome</keyword>
<reference evidence="2 3" key="1">
    <citation type="submission" date="2009-10" db="EMBL/GenBank/DDBJ databases">
        <authorList>
            <person name="Muzny D."/>
            <person name="Qin X."/>
            <person name="Deng J."/>
            <person name="Jiang H."/>
            <person name="Liu Y."/>
            <person name="Qu J."/>
            <person name="Song X.-Z."/>
            <person name="Zhang L."/>
            <person name="Thornton R."/>
            <person name="Coyle M."/>
            <person name="Francisco L."/>
            <person name="Jackson L."/>
            <person name="Javaid M."/>
            <person name="Korchina V."/>
            <person name="Kovar C."/>
            <person name="Mata R."/>
            <person name="Mathew T."/>
            <person name="Ngo R."/>
            <person name="Nguyen L."/>
            <person name="Nguyen N."/>
            <person name="Okwuonu G."/>
            <person name="Ongeri F."/>
            <person name="Pham C."/>
            <person name="Simmons D."/>
            <person name="Wilczek-Boney K."/>
            <person name="Hale W."/>
            <person name="Jakkamsetti A."/>
            <person name="Pham P."/>
            <person name="Ruth R."/>
            <person name="San Lucas F."/>
            <person name="Warren J."/>
            <person name="Zhang J."/>
            <person name="Zhao Z."/>
            <person name="Zhou C."/>
            <person name="Zhu D."/>
            <person name="Lee S."/>
            <person name="Bess C."/>
            <person name="Blankenburg K."/>
            <person name="Forbes L."/>
            <person name="Fu Q."/>
            <person name="Gubbala S."/>
            <person name="Hirani K."/>
            <person name="Jayaseelan J.C."/>
            <person name="Lara F."/>
            <person name="Munidasa M."/>
            <person name="Palculict T."/>
            <person name="Patil S."/>
            <person name="Pu L.-L."/>
            <person name="Saada N."/>
            <person name="Tang L."/>
            <person name="Weissenberger G."/>
            <person name="Zhu Y."/>
            <person name="Hemphill L."/>
            <person name="Shang Y."/>
            <person name="Youmans B."/>
            <person name="Ayvaz T."/>
            <person name="Ross M."/>
            <person name="Santibanez J."/>
            <person name="Aqrawi P."/>
            <person name="Gross S."/>
            <person name="Joshi V."/>
            <person name="Fowler G."/>
            <person name="Nazareth L."/>
            <person name="Reid J."/>
            <person name="Worley K."/>
            <person name="Petrosino J."/>
            <person name="Highlander S."/>
            <person name="Gibbs R."/>
        </authorList>
    </citation>
    <scope>NUCLEOTIDE SEQUENCE [LARGE SCALE GENOMIC DNA]</scope>
    <source>
        <strain evidence="2 3">ATCC 43325</strain>
    </source>
</reference>
<protein>
    <submittedName>
        <fullName evidence="2">Uncharacterized protein</fullName>
    </submittedName>
</protein>
<dbReference type="RefSeq" id="WP_005762147.1">
    <property type="nucleotide sequence ID" value="NZ_GG704810.1"/>
</dbReference>
<evidence type="ECO:0000313" key="3">
    <source>
        <dbReference type="Proteomes" id="UP000005519"/>
    </source>
</evidence>
<feature type="chain" id="PRO_5002998522" evidence="1">
    <location>
        <begin position="20"/>
        <end position="161"/>
    </location>
</feature>
<keyword evidence="1" id="KW-0732">Signal</keyword>
<dbReference type="OrthoDB" id="8613971at2"/>